<feature type="domain" description="PiggyBac transposable element-derived protein" evidence="1">
    <location>
        <begin position="1"/>
        <end position="254"/>
    </location>
</feature>
<accession>A0AAW1K0S0</accession>
<dbReference type="EMBL" id="JASPKY010000279">
    <property type="protein sequence ID" value="KAK9711492.1"/>
    <property type="molecule type" value="Genomic_DNA"/>
</dbReference>
<dbReference type="InterPro" id="IPR029526">
    <property type="entry name" value="PGBD"/>
</dbReference>
<dbReference type="PANTHER" id="PTHR46599:SF3">
    <property type="entry name" value="PIGGYBAC TRANSPOSABLE ELEMENT-DERIVED PROTEIN 4"/>
    <property type="match status" value="1"/>
</dbReference>
<dbReference type="PANTHER" id="PTHR46599">
    <property type="entry name" value="PIGGYBAC TRANSPOSABLE ELEMENT-DERIVED PROTEIN 4"/>
    <property type="match status" value="1"/>
</dbReference>
<gene>
    <name evidence="2" type="ORF">QE152_g25437</name>
</gene>
<keyword evidence="3" id="KW-1185">Reference proteome</keyword>
<dbReference type="Proteomes" id="UP001458880">
    <property type="component" value="Unassembled WGS sequence"/>
</dbReference>
<evidence type="ECO:0000259" key="1">
    <source>
        <dbReference type="Pfam" id="PF13843"/>
    </source>
</evidence>
<comment type="caution">
    <text evidence="2">The sequence shown here is derived from an EMBL/GenBank/DDBJ whole genome shotgun (WGS) entry which is preliminary data.</text>
</comment>
<dbReference type="Pfam" id="PF13843">
    <property type="entry name" value="DDE_Tnp_1_7"/>
    <property type="match status" value="1"/>
</dbReference>
<reference evidence="2 3" key="1">
    <citation type="journal article" date="2024" name="BMC Genomics">
        <title>De novo assembly and annotation of Popillia japonica's genome with initial clues to its potential as an invasive pest.</title>
        <authorList>
            <person name="Cucini C."/>
            <person name="Boschi S."/>
            <person name="Funari R."/>
            <person name="Cardaioli E."/>
            <person name="Iannotti N."/>
            <person name="Marturano G."/>
            <person name="Paoli F."/>
            <person name="Bruttini M."/>
            <person name="Carapelli A."/>
            <person name="Frati F."/>
            <person name="Nardi F."/>
        </authorList>
    </citation>
    <scope>NUCLEOTIDE SEQUENCE [LARGE SCALE GENOMIC DNA]</scope>
    <source>
        <strain evidence="2">DMR45628</strain>
    </source>
</reference>
<protein>
    <submittedName>
        <fullName evidence="2">Transposase IS4</fullName>
    </submittedName>
</protein>
<evidence type="ECO:0000313" key="2">
    <source>
        <dbReference type="EMBL" id="KAK9711492.1"/>
    </source>
</evidence>
<proteinExistence type="predicted"/>
<organism evidence="2 3">
    <name type="scientific">Popillia japonica</name>
    <name type="common">Japanese beetle</name>
    <dbReference type="NCBI Taxonomy" id="7064"/>
    <lineage>
        <taxon>Eukaryota</taxon>
        <taxon>Metazoa</taxon>
        <taxon>Ecdysozoa</taxon>
        <taxon>Arthropoda</taxon>
        <taxon>Hexapoda</taxon>
        <taxon>Insecta</taxon>
        <taxon>Pterygota</taxon>
        <taxon>Neoptera</taxon>
        <taxon>Endopterygota</taxon>
        <taxon>Coleoptera</taxon>
        <taxon>Polyphaga</taxon>
        <taxon>Scarabaeiformia</taxon>
        <taxon>Scarabaeidae</taxon>
        <taxon>Rutelinae</taxon>
        <taxon>Popillia</taxon>
    </lineage>
</organism>
<evidence type="ECO:0000313" key="3">
    <source>
        <dbReference type="Proteomes" id="UP001458880"/>
    </source>
</evidence>
<sequence>MRVFLGLAFHMGNVKFPKIQDYWKRDPLHEIKGFSMSMSRNRFILILRALHFTKNPDESQQNNDRLHKIRPGLEYFNNRMLEVYYPGKEQSLDESMVLWRGLLQFRQYIKNKKHKYSIKLYMLTNPDGLVNKVAIYTGMLDEMGGRGHAQKVVLHLLQGKLNEGHHVYMDNYYNSFELARKLLDFKTFCTGTLRLDRKHTLTDVKNAKLKKGETIARYSSGIIIGKWKDKRDVAYISTEFDNQMVDVQNKKKGNNSQTTANNQI</sequence>
<dbReference type="AlphaFoldDB" id="A0AAW1K0S0"/>
<name>A0AAW1K0S0_POPJA</name>